<dbReference type="AlphaFoldDB" id="A0A2H9PAB5"/>
<comment type="similarity">
    <text evidence="1 4">Belongs to the PstS family.</text>
</comment>
<dbReference type="GO" id="GO:0006817">
    <property type="term" value="P:phosphate ion transport"/>
    <property type="evidence" value="ECO:0007669"/>
    <property type="project" value="UniProtKB-UniRule"/>
</dbReference>
<accession>A0A2H9PAB5</accession>
<evidence type="ECO:0000313" key="8">
    <source>
        <dbReference type="Proteomes" id="UP000234145"/>
    </source>
</evidence>
<dbReference type="Gene3D" id="3.40.190.10">
    <property type="entry name" value="Periplasmic binding protein-like II"/>
    <property type="match status" value="2"/>
</dbReference>
<dbReference type="CDD" id="cd13653">
    <property type="entry name" value="PBP2_phosphate_like_1"/>
    <property type="match status" value="1"/>
</dbReference>
<keyword evidence="5" id="KW-0175">Coiled coil</keyword>
<comment type="caution">
    <text evidence="7">The sequence shown here is derived from an EMBL/GenBank/DDBJ whole genome shotgun (WGS) entry which is preliminary data.</text>
</comment>
<dbReference type="Pfam" id="PF12849">
    <property type="entry name" value="PBP_like_2"/>
    <property type="match status" value="1"/>
</dbReference>
<sequence length="308" mass="33706">MKIVEKAIQEKIRRSNLIEEKIAEKKKQRKKKKSRQNLKMRKEIVFLILSFFLIFVSGCTKRSTITMAGSTAFLPFADQLAEDYMKKNPGVNINVQGGGSAVGIQSALNGTAQIGMADLVTLPPEANKLKKFVAANDAICLVVHPSNKIDNLTTEQIRTIYSGKIKNWMEIGGIDKPITVVSREAGSGTRSSFEDLMLKGLKLGEDAIIGDSNGTVRETIINDPNAIGYISHGVVNEKVKALKIDGIAASPENTVAGKYKLVRPIYLLIKTGAETYVRGILDYILGPEGQKTIQEQGLIPAKIYSKTK</sequence>
<dbReference type="NCBIfam" id="TIGR02136">
    <property type="entry name" value="ptsS_2"/>
    <property type="match status" value="1"/>
</dbReference>
<keyword evidence="3" id="KW-0732">Signal</keyword>
<dbReference type="GO" id="GO:0042301">
    <property type="term" value="F:phosphate ion binding"/>
    <property type="evidence" value="ECO:0007669"/>
    <property type="project" value="UniProtKB-UniRule"/>
</dbReference>
<reference evidence="8" key="1">
    <citation type="submission" date="2017-09" db="EMBL/GenBank/DDBJ databases">
        <title>Depth-based differentiation of microbial function through sediment-hosted aquifers and enrichment of novel symbionts in the deep terrestrial subsurface.</title>
        <authorList>
            <person name="Probst A.J."/>
            <person name="Ladd B."/>
            <person name="Jarett J.K."/>
            <person name="Geller-Mcgrath D.E."/>
            <person name="Sieber C.M.K."/>
            <person name="Emerson J.B."/>
            <person name="Anantharaman K."/>
            <person name="Thomas B.C."/>
            <person name="Malmstrom R."/>
            <person name="Stieglmeier M."/>
            <person name="Klingl A."/>
            <person name="Woyke T."/>
            <person name="Ryan C.M."/>
            <person name="Banfield J.F."/>
        </authorList>
    </citation>
    <scope>NUCLEOTIDE SEQUENCE [LARGE SCALE GENOMIC DNA]</scope>
</reference>
<organism evidence="7 8">
    <name type="scientific">Candidatus Desantisbacteria bacterium CG_4_10_14_0_8_um_filter_39_17</name>
    <dbReference type="NCBI Taxonomy" id="1974542"/>
    <lineage>
        <taxon>Bacteria</taxon>
        <taxon>Candidatus Desantisiibacteriota</taxon>
    </lineage>
</organism>
<evidence type="ECO:0000256" key="4">
    <source>
        <dbReference type="RuleBase" id="RU367119"/>
    </source>
</evidence>
<proteinExistence type="inferred from homology"/>
<evidence type="ECO:0000256" key="5">
    <source>
        <dbReference type="SAM" id="Coils"/>
    </source>
</evidence>
<name>A0A2H9PAB5_9BACT</name>
<evidence type="ECO:0000256" key="2">
    <source>
        <dbReference type="ARBA" id="ARBA00022448"/>
    </source>
</evidence>
<dbReference type="PANTHER" id="PTHR30570">
    <property type="entry name" value="PERIPLASMIC PHOSPHATE BINDING COMPONENT OF PHOSPHATE ABC TRANSPORTER"/>
    <property type="match status" value="1"/>
</dbReference>
<dbReference type="EMBL" id="PFMS01000096">
    <property type="protein sequence ID" value="PIZ15308.1"/>
    <property type="molecule type" value="Genomic_DNA"/>
</dbReference>
<feature type="coiled-coil region" evidence="5">
    <location>
        <begin position="8"/>
        <end position="43"/>
    </location>
</feature>
<dbReference type="PANTHER" id="PTHR30570:SF1">
    <property type="entry name" value="PHOSPHATE-BINDING PROTEIN PSTS"/>
    <property type="match status" value="1"/>
</dbReference>
<dbReference type="InterPro" id="IPR024370">
    <property type="entry name" value="PBP_domain"/>
</dbReference>
<dbReference type="Proteomes" id="UP000234145">
    <property type="component" value="Unassembled WGS sequence"/>
</dbReference>
<evidence type="ECO:0000256" key="1">
    <source>
        <dbReference type="ARBA" id="ARBA00008725"/>
    </source>
</evidence>
<evidence type="ECO:0000259" key="6">
    <source>
        <dbReference type="Pfam" id="PF12849"/>
    </source>
</evidence>
<evidence type="ECO:0000313" key="7">
    <source>
        <dbReference type="EMBL" id="PIZ15308.1"/>
    </source>
</evidence>
<comment type="function">
    <text evidence="4">Involved in the system for phosphate transport across the cytoplasmic membrane.</text>
</comment>
<keyword evidence="2 4" id="KW-0813">Transport</keyword>
<keyword evidence="4" id="KW-0592">Phosphate transport</keyword>
<dbReference type="InterPro" id="IPR050811">
    <property type="entry name" value="Phosphate_ABC_transporter"/>
</dbReference>
<evidence type="ECO:0000256" key="3">
    <source>
        <dbReference type="ARBA" id="ARBA00022729"/>
    </source>
</evidence>
<protein>
    <recommendedName>
        <fullName evidence="4">Phosphate-binding protein</fullName>
    </recommendedName>
</protein>
<dbReference type="SUPFAM" id="SSF53850">
    <property type="entry name" value="Periplasmic binding protein-like II"/>
    <property type="match status" value="1"/>
</dbReference>
<dbReference type="InterPro" id="IPR011862">
    <property type="entry name" value="Phos-bd"/>
</dbReference>
<gene>
    <name evidence="7" type="ORF">COY51_05580</name>
</gene>
<feature type="domain" description="PBP" evidence="6">
    <location>
        <begin position="61"/>
        <end position="287"/>
    </location>
</feature>